<evidence type="ECO:0000256" key="1">
    <source>
        <dbReference type="ARBA" id="ARBA00005790"/>
    </source>
</evidence>
<evidence type="ECO:0000256" key="6">
    <source>
        <dbReference type="ARBA" id="ARBA00022840"/>
    </source>
</evidence>
<keyword evidence="4" id="KW-0547">Nucleotide-binding</keyword>
<dbReference type="EC" id="2.7.4.8" evidence="2"/>
<protein>
    <recommendedName>
        <fullName evidence="2">guanylate kinase</fullName>
        <ecNumber evidence="2">2.7.4.8</ecNumber>
    </recommendedName>
</protein>
<evidence type="ECO:0000259" key="7">
    <source>
        <dbReference type="PROSITE" id="PS50052"/>
    </source>
</evidence>
<dbReference type="AlphaFoldDB" id="A0A482X7D1"/>
<dbReference type="SMR" id="A0A482X7D1"/>
<comment type="caution">
    <text evidence="8">The sequence shown here is derived from an EMBL/GenBank/DDBJ whole genome shotgun (WGS) entry which is preliminary data.</text>
</comment>
<dbReference type="Proteomes" id="UP000291343">
    <property type="component" value="Unassembled WGS sequence"/>
</dbReference>
<dbReference type="PANTHER" id="PTHR23117">
    <property type="entry name" value="GUANYLATE KINASE-RELATED"/>
    <property type="match status" value="1"/>
</dbReference>
<dbReference type="FunCoup" id="A0A482X7D1">
    <property type="interactions" value="1894"/>
</dbReference>
<evidence type="ECO:0000256" key="5">
    <source>
        <dbReference type="ARBA" id="ARBA00022777"/>
    </source>
</evidence>
<evidence type="ECO:0000313" key="8">
    <source>
        <dbReference type="EMBL" id="RZF41388.1"/>
    </source>
</evidence>
<dbReference type="OrthoDB" id="6334211at2759"/>
<accession>A0A482X7D1</accession>
<dbReference type="GO" id="GO:0005524">
    <property type="term" value="F:ATP binding"/>
    <property type="evidence" value="ECO:0007669"/>
    <property type="project" value="UniProtKB-KW"/>
</dbReference>
<dbReference type="PANTHER" id="PTHR23117:SF13">
    <property type="entry name" value="GUANYLATE KINASE"/>
    <property type="match status" value="1"/>
</dbReference>
<evidence type="ECO:0000256" key="4">
    <source>
        <dbReference type="ARBA" id="ARBA00022741"/>
    </source>
</evidence>
<dbReference type="FunFam" id="3.40.50.300:FF:000776">
    <property type="entry name" value="Guanylate kinase 2"/>
    <property type="match status" value="1"/>
</dbReference>
<dbReference type="Gene3D" id="3.40.50.300">
    <property type="entry name" value="P-loop containing nucleotide triphosphate hydrolases"/>
    <property type="match status" value="1"/>
</dbReference>
<evidence type="ECO:0000256" key="3">
    <source>
        <dbReference type="ARBA" id="ARBA00022679"/>
    </source>
</evidence>
<dbReference type="EMBL" id="QKKF02016774">
    <property type="protein sequence ID" value="RZF41388.1"/>
    <property type="molecule type" value="Genomic_DNA"/>
</dbReference>
<dbReference type="STRING" id="195883.A0A482X7D1"/>
<sequence length="218" mass="24388">MSFFKGALKMVHQGCKVLVVSGPSGSGKSTLLTKLFQEFPNTFGFSVSHTTRKPRDGEKVGVDYHFTTRGEMEEAISRGEFLESAVFANNMYGTSFAAIQAVCNEKKVCVLDIDIQGVKQVKNTDLDAVYVFIKPPNMEELEQRLRNRGSETEESLQSRIKAAKADMSYGEELGNFDLVLVNDSVSNSYPKFRDFVLNHIQYENTPNGQLIMESAKNF</sequence>
<comment type="similarity">
    <text evidence="1">Belongs to the guanylate kinase family.</text>
</comment>
<dbReference type="InterPro" id="IPR017665">
    <property type="entry name" value="Guanylate_kinase"/>
</dbReference>
<dbReference type="InParanoid" id="A0A482X7D1"/>
<dbReference type="PROSITE" id="PS00856">
    <property type="entry name" value="GUANYLATE_KINASE_1"/>
    <property type="match status" value="1"/>
</dbReference>
<dbReference type="GO" id="GO:0005829">
    <property type="term" value="C:cytosol"/>
    <property type="evidence" value="ECO:0007669"/>
    <property type="project" value="TreeGrafter"/>
</dbReference>
<keyword evidence="6" id="KW-0067">ATP-binding</keyword>
<keyword evidence="5" id="KW-0418">Kinase</keyword>
<dbReference type="GO" id="GO:0004385">
    <property type="term" value="F:GMP kinase activity"/>
    <property type="evidence" value="ECO:0007669"/>
    <property type="project" value="UniProtKB-EC"/>
</dbReference>
<dbReference type="SUPFAM" id="SSF52540">
    <property type="entry name" value="P-loop containing nucleoside triphosphate hydrolases"/>
    <property type="match status" value="1"/>
</dbReference>
<dbReference type="CDD" id="cd00071">
    <property type="entry name" value="GMPK"/>
    <property type="match status" value="1"/>
</dbReference>
<evidence type="ECO:0000313" key="9">
    <source>
        <dbReference type="Proteomes" id="UP000291343"/>
    </source>
</evidence>
<dbReference type="InterPro" id="IPR008144">
    <property type="entry name" value="Guanylate_kin-like_dom"/>
</dbReference>
<name>A0A482X7D1_LAOST</name>
<dbReference type="Pfam" id="PF00625">
    <property type="entry name" value="Guanylate_kin"/>
    <property type="match status" value="1"/>
</dbReference>
<dbReference type="InterPro" id="IPR020590">
    <property type="entry name" value="Guanylate_kinase_CS"/>
</dbReference>
<dbReference type="InterPro" id="IPR027417">
    <property type="entry name" value="P-loop_NTPase"/>
</dbReference>
<dbReference type="SMART" id="SM00072">
    <property type="entry name" value="GuKc"/>
    <property type="match status" value="1"/>
</dbReference>
<keyword evidence="9" id="KW-1185">Reference proteome</keyword>
<dbReference type="InterPro" id="IPR008145">
    <property type="entry name" value="GK/Ca_channel_bsu"/>
</dbReference>
<reference evidence="8 9" key="1">
    <citation type="journal article" date="2017" name="Gigascience">
        <title>Genome sequence of the small brown planthopper, Laodelphax striatellus.</title>
        <authorList>
            <person name="Zhu J."/>
            <person name="Jiang F."/>
            <person name="Wang X."/>
            <person name="Yang P."/>
            <person name="Bao Y."/>
            <person name="Zhao W."/>
            <person name="Wang W."/>
            <person name="Lu H."/>
            <person name="Wang Q."/>
            <person name="Cui N."/>
            <person name="Li J."/>
            <person name="Chen X."/>
            <person name="Luo L."/>
            <person name="Yu J."/>
            <person name="Kang L."/>
            <person name="Cui F."/>
        </authorList>
    </citation>
    <scope>NUCLEOTIDE SEQUENCE [LARGE SCALE GENOMIC DNA]</scope>
    <source>
        <strain evidence="8">Lst14</strain>
    </source>
</reference>
<evidence type="ECO:0000256" key="2">
    <source>
        <dbReference type="ARBA" id="ARBA00012961"/>
    </source>
</evidence>
<keyword evidence="3" id="KW-0808">Transferase</keyword>
<proteinExistence type="inferred from homology"/>
<dbReference type="PROSITE" id="PS50052">
    <property type="entry name" value="GUANYLATE_KINASE_2"/>
    <property type="match status" value="1"/>
</dbReference>
<dbReference type="NCBIfam" id="TIGR03263">
    <property type="entry name" value="guanyl_kin"/>
    <property type="match status" value="1"/>
</dbReference>
<feature type="domain" description="Guanylate kinase-like" evidence="7">
    <location>
        <begin position="15"/>
        <end position="197"/>
    </location>
</feature>
<gene>
    <name evidence="8" type="ORF">LSTR_LSTR000102</name>
</gene>
<organism evidence="8 9">
    <name type="scientific">Laodelphax striatellus</name>
    <name type="common">Small brown planthopper</name>
    <name type="synonym">Delphax striatella</name>
    <dbReference type="NCBI Taxonomy" id="195883"/>
    <lineage>
        <taxon>Eukaryota</taxon>
        <taxon>Metazoa</taxon>
        <taxon>Ecdysozoa</taxon>
        <taxon>Arthropoda</taxon>
        <taxon>Hexapoda</taxon>
        <taxon>Insecta</taxon>
        <taxon>Pterygota</taxon>
        <taxon>Neoptera</taxon>
        <taxon>Paraneoptera</taxon>
        <taxon>Hemiptera</taxon>
        <taxon>Auchenorrhyncha</taxon>
        <taxon>Fulgoroidea</taxon>
        <taxon>Delphacidae</taxon>
        <taxon>Criomorphinae</taxon>
        <taxon>Laodelphax</taxon>
    </lineage>
</organism>
<dbReference type="Gene3D" id="3.30.63.10">
    <property type="entry name" value="Guanylate Kinase phosphate binding domain"/>
    <property type="match status" value="1"/>
</dbReference>
<dbReference type="FunFam" id="3.30.63.10:FF:000002">
    <property type="entry name" value="Guanylate kinase 1"/>
    <property type="match status" value="1"/>
</dbReference>